<proteinExistence type="inferred from homology"/>
<name>A0A1Q3FZV6_CULTA</name>
<protein>
    <submittedName>
        <fullName evidence="9">Putative secreted protein</fullName>
    </submittedName>
</protein>
<feature type="compositionally biased region" description="Low complexity" evidence="7">
    <location>
        <begin position="395"/>
        <end position="416"/>
    </location>
</feature>
<evidence type="ECO:0000313" key="9">
    <source>
        <dbReference type="EMBL" id="JAV33089.1"/>
    </source>
</evidence>
<feature type="region of interest" description="Disordered" evidence="7">
    <location>
        <begin position="394"/>
        <end position="425"/>
    </location>
</feature>
<evidence type="ECO:0000256" key="2">
    <source>
        <dbReference type="ARBA" id="ARBA00022723"/>
    </source>
</evidence>
<dbReference type="PANTHER" id="PTHR14649:SF1">
    <property type="entry name" value="ZINC FINGER C2HC DOMAIN-CONTAINING PROTEIN 1C"/>
    <property type="match status" value="1"/>
</dbReference>
<dbReference type="GO" id="GO:0008270">
    <property type="term" value="F:zinc ion binding"/>
    <property type="evidence" value="ECO:0007669"/>
    <property type="project" value="UniProtKB-KW"/>
</dbReference>
<dbReference type="PANTHER" id="PTHR14649">
    <property type="entry name" value="ZINC FINGER C2HC DOMAIN-CONTAINING PROTEIN 1C"/>
    <property type="match status" value="1"/>
</dbReference>
<dbReference type="PROSITE" id="PS52027">
    <property type="entry name" value="ZF_C2HC_C3H"/>
    <property type="match status" value="2"/>
</dbReference>
<keyword evidence="4" id="KW-0862">Zinc</keyword>
<evidence type="ECO:0000256" key="6">
    <source>
        <dbReference type="PROSITE-ProRule" id="PRU01371"/>
    </source>
</evidence>
<feature type="compositionally biased region" description="Low complexity" evidence="7">
    <location>
        <begin position="259"/>
        <end position="292"/>
    </location>
</feature>
<feature type="region of interest" description="Disordered" evidence="7">
    <location>
        <begin position="218"/>
        <end position="319"/>
    </location>
</feature>
<reference evidence="9" key="1">
    <citation type="submission" date="2017-01" db="EMBL/GenBank/DDBJ databases">
        <title>A deep insight into the sialotranscriptome of adult male and female Cluex tarsalis mosquitoes.</title>
        <authorList>
            <person name="Ribeiro J.M."/>
            <person name="Moreira F."/>
            <person name="Bernard K.A."/>
            <person name="Calvo E."/>
        </authorList>
    </citation>
    <scope>NUCLEOTIDE SEQUENCE</scope>
    <source>
        <strain evidence="9">Kern County</strain>
        <tissue evidence="9">Salivary glands</tissue>
    </source>
</reference>
<keyword evidence="2" id="KW-0479">Metal-binding</keyword>
<evidence type="ECO:0000256" key="1">
    <source>
        <dbReference type="ARBA" id="ARBA00010843"/>
    </source>
</evidence>
<feature type="region of interest" description="Disordered" evidence="7">
    <location>
        <begin position="23"/>
        <end position="42"/>
    </location>
</feature>
<dbReference type="Gene3D" id="3.30.160.60">
    <property type="entry name" value="Classic Zinc Finger"/>
    <property type="match status" value="2"/>
</dbReference>
<feature type="compositionally biased region" description="Basic and acidic residues" evidence="7">
    <location>
        <begin position="32"/>
        <end position="41"/>
    </location>
</feature>
<dbReference type="Pfam" id="PF13913">
    <property type="entry name" value="zf-C2HC_2"/>
    <property type="match status" value="2"/>
</dbReference>
<feature type="compositionally biased region" description="Polar residues" evidence="7">
    <location>
        <begin position="229"/>
        <end position="249"/>
    </location>
</feature>
<sequence>MAAQGPTTATPAVMTSTSRLTQMQMRFQQRQQQERDQRKVEMVSATKTVTATSGSSTSSNRTIHSSATAIHHSVTTSSSSTATAAIQQDLSASLGAGKVRQMFEQRKAAGIDKSYPLQPIGQVVSGGKNGASNGSTAAPSKVAAANGLNNKTRVPPISANTKARLARQQQQHHQQENGNGEVLSKSGGAFDDNENLLEDEKFPDTISFDEEFALPTGTPLARKLPNVGKITTPSSVTNGNTVPAQNVNSLKLKPVPGRTPTTSSLKATPAAAAPKKTPPATVATPSANPSSPRGSQPSSAKSRASTGRSGTGAGSRKSSAVSVASASVASVDNGPVPDGMARCSVCGRNFAEDRVAKHMEICRKTKSKKRKVFDVTKHRVQGTDAEKYVLRKGKAASSGSKKSISGTTAAPPAAGATSGGKGDWRRKHEEFIAAIRAAKEMKAYLAKGGKLSDLPPPPPSENPDYVQCPHCSRRFNQTAAERHIPKCATMLHNKPKPAAKRRV</sequence>
<accession>A0A1Q3FZV6</accession>
<dbReference type="AlphaFoldDB" id="A0A1Q3FZV6"/>
<evidence type="ECO:0000256" key="4">
    <source>
        <dbReference type="ARBA" id="ARBA00022833"/>
    </source>
</evidence>
<evidence type="ECO:0000256" key="3">
    <source>
        <dbReference type="ARBA" id="ARBA00022771"/>
    </source>
</evidence>
<evidence type="ECO:0000256" key="5">
    <source>
        <dbReference type="ARBA" id="ARBA00023054"/>
    </source>
</evidence>
<dbReference type="InterPro" id="IPR026104">
    <property type="entry name" value="ZNF_C2HC_dom_1C"/>
</dbReference>
<keyword evidence="5" id="KW-0175">Coiled coil</keyword>
<feature type="domain" description="C2HC/C3H-type" evidence="8">
    <location>
        <begin position="464"/>
        <end position="493"/>
    </location>
</feature>
<evidence type="ECO:0000256" key="7">
    <source>
        <dbReference type="SAM" id="MobiDB-lite"/>
    </source>
</evidence>
<feature type="compositionally biased region" description="Low complexity" evidence="7">
    <location>
        <begin position="301"/>
        <end position="319"/>
    </location>
</feature>
<organism evidence="9">
    <name type="scientific">Culex tarsalis</name>
    <name type="common">Encephalitis mosquito</name>
    <dbReference type="NCBI Taxonomy" id="7177"/>
    <lineage>
        <taxon>Eukaryota</taxon>
        <taxon>Metazoa</taxon>
        <taxon>Ecdysozoa</taxon>
        <taxon>Arthropoda</taxon>
        <taxon>Hexapoda</taxon>
        <taxon>Insecta</taxon>
        <taxon>Pterygota</taxon>
        <taxon>Neoptera</taxon>
        <taxon>Endopterygota</taxon>
        <taxon>Diptera</taxon>
        <taxon>Nematocera</taxon>
        <taxon>Culicoidea</taxon>
        <taxon>Culicidae</taxon>
        <taxon>Culicinae</taxon>
        <taxon>Culicini</taxon>
        <taxon>Culex</taxon>
        <taxon>Culex</taxon>
    </lineage>
</organism>
<dbReference type="InterPro" id="IPR049899">
    <property type="entry name" value="Znf_C2HC_C3H"/>
</dbReference>
<feature type="domain" description="C2HC/C3H-type" evidence="8">
    <location>
        <begin position="339"/>
        <end position="368"/>
    </location>
</feature>
<feature type="region of interest" description="Disordered" evidence="7">
    <location>
        <begin position="161"/>
        <end position="195"/>
    </location>
</feature>
<comment type="similarity">
    <text evidence="1">Belongs to the ZC2HC1 family.</text>
</comment>
<feature type="compositionally biased region" description="Low complexity" evidence="7">
    <location>
        <begin position="168"/>
        <end position="181"/>
    </location>
</feature>
<evidence type="ECO:0000259" key="8">
    <source>
        <dbReference type="PROSITE" id="PS52027"/>
    </source>
</evidence>
<dbReference type="EMBL" id="GFDL01001956">
    <property type="protein sequence ID" value="JAV33089.1"/>
    <property type="molecule type" value="Transcribed_RNA"/>
</dbReference>
<keyword evidence="3 6" id="KW-0863">Zinc-finger</keyword>